<dbReference type="InterPro" id="IPR010982">
    <property type="entry name" value="Lambda_DNA-bd_dom_sf"/>
</dbReference>
<protein>
    <submittedName>
        <fullName evidence="1">Transcriptional regulator</fullName>
    </submittedName>
</protein>
<dbReference type="EMBL" id="WUEY01000024">
    <property type="protein sequence ID" value="NEI73982.1"/>
    <property type="molecule type" value="Genomic_DNA"/>
</dbReference>
<evidence type="ECO:0000313" key="1">
    <source>
        <dbReference type="EMBL" id="NEI73982.1"/>
    </source>
</evidence>
<dbReference type="GO" id="GO:0003677">
    <property type="term" value="F:DNA binding"/>
    <property type="evidence" value="ECO:0007669"/>
    <property type="project" value="InterPro"/>
</dbReference>
<proteinExistence type="predicted"/>
<accession>A0A6L9UHX5</accession>
<comment type="caution">
    <text evidence="1">The sequence shown here is derived from an EMBL/GenBank/DDBJ whole genome shotgun (WGS) entry which is preliminary data.</text>
</comment>
<dbReference type="CDD" id="cd00093">
    <property type="entry name" value="HTH_XRE"/>
    <property type="match status" value="1"/>
</dbReference>
<name>A0A6L9UHX5_9HYPH</name>
<dbReference type="SUPFAM" id="SSF47413">
    <property type="entry name" value="lambda repressor-like DNA-binding domains"/>
    <property type="match status" value="1"/>
</dbReference>
<evidence type="ECO:0000313" key="2">
    <source>
        <dbReference type="Proteomes" id="UP000483035"/>
    </source>
</evidence>
<dbReference type="InterPro" id="IPR001387">
    <property type="entry name" value="Cro/C1-type_HTH"/>
</dbReference>
<reference evidence="1 2" key="1">
    <citation type="submission" date="2019-12" db="EMBL/GenBank/DDBJ databases">
        <title>Rhizobium genotypes associated with high levels of biological nitrogen fixation by grain legumes in a temperate-maritime cropping system.</title>
        <authorList>
            <person name="Maluk M."/>
            <person name="Francesc Ferrando Molina F."/>
            <person name="Lopez Del Egido L."/>
            <person name="Lafos M."/>
            <person name="Langarica-Fuentes A."/>
            <person name="Gebre Yohannes G."/>
            <person name="Young M.W."/>
            <person name="Martin P."/>
            <person name="Gantlett R."/>
            <person name="Kenicer G."/>
            <person name="Hawes C."/>
            <person name="Begg G.S."/>
            <person name="Quilliam R.S."/>
            <person name="Squire G.R."/>
            <person name="Poole P.S."/>
            <person name="Young P.W."/>
            <person name="Iannetta P.M."/>
            <person name="James E.K."/>
        </authorList>
    </citation>
    <scope>NUCLEOTIDE SEQUENCE [LARGE SCALE GENOMIC DNA]</scope>
    <source>
        <strain evidence="1 2">JHI1118</strain>
    </source>
</reference>
<dbReference type="RefSeq" id="WP_163992920.1">
    <property type="nucleotide sequence ID" value="NZ_WUEY01000024.1"/>
</dbReference>
<dbReference type="AlphaFoldDB" id="A0A6L9UHX5"/>
<dbReference type="Gene3D" id="1.10.260.40">
    <property type="entry name" value="lambda repressor-like DNA-binding domains"/>
    <property type="match status" value="1"/>
</dbReference>
<gene>
    <name evidence="1" type="ORF">GR212_30955</name>
</gene>
<sequence>MNGITGAQIRAARALLRWSAEDLANAASVGVTTVRRAEAEDGRPSITAANLKLIKITLEDAGIEFIAENGGGVGVRFKKPNSEQTPDT</sequence>
<dbReference type="Proteomes" id="UP000483035">
    <property type="component" value="Unassembled WGS sequence"/>
</dbReference>
<organism evidence="1 2">
    <name type="scientific">Rhizobium lusitanum</name>
    <dbReference type="NCBI Taxonomy" id="293958"/>
    <lineage>
        <taxon>Bacteria</taxon>
        <taxon>Pseudomonadati</taxon>
        <taxon>Pseudomonadota</taxon>
        <taxon>Alphaproteobacteria</taxon>
        <taxon>Hyphomicrobiales</taxon>
        <taxon>Rhizobiaceae</taxon>
        <taxon>Rhizobium/Agrobacterium group</taxon>
        <taxon>Rhizobium</taxon>
    </lineage>
</organism>